<dbReference type="SMART" id="SM00947">
    <property type="entry name" value="Pro_CA"/>
    <property type="match status" value="1"/>
</dbReference>
<feature type="binding site" evidence="2">
    <location>
        <position position="108"/>
    </location>
    <ligand>
        <name>Zn(2+)</name>
        <dbReference type="ChEBI" id="CHEBI:29105"/>
    </ligand>
</feature>
<comment type="caution">
    <text evidence="4">The sequence shown here is derived from an EMBL/GenBank/DDBJ whole genome shotgun (WGS) entry which is preliminary data.</text>
</comment>
<evidence type="ECO:0000256" key="3">
    <source>
        <dbReference type="SAM" id="SignalP"/>
    </source>
</evidence>
<accession>A0A5B2VUD7</accession>
<reference evidence="4 5" key="1">
    <citation type="submission" date="2019-09" db="EMBL/GenBank/DDBJ databases">
        <title>Chitinophaga ginsengihumi sp. nov., isolated from soil of ginseng rhizosphere.</title>
        <authorList>
            <person name="Lee J."/>
        </authorList>
    </citation>
    <scope>NUCLEOTIDE SEQUENCE [LARGE SCALE GENOMIC DNA]</scope>
    <source>
        <strain evidence="4 5">BN140078</strain>
    </source>
</reference>
<sequence length="256" mass="28285">MRDHFPKLLCILLLVAAVACNTATNKQSATKTDTLHTAGDTTIDLDDVLENQVLTWEQQQALTPEQVIDLLKEGNEDFVNDRLTVRNYTKRVRQAANGQYPKAVILSCLDSRVPVEDVFHRGIGDIFVGRVAGNIVNEDMLGSMEFGCKASGAKLILVLGHEHCGAIKSAIDEVKLGNITALLEKIRPAVKTVQFDGERSTKNKDFVHAVCEQNVKLTIDKIRKNSPILADMEKNKEIMIVGAMYDMSSGMVTFLK</sequence>
<protein>
    <submittedName>
        <fullName evidence="4">Carbonic anhydrase</fullName>
    </submittedName>
</protein>
<feature type="binding site" evidence="2">
    <location>
        <position position="161"/>
    </location>
    <ligand>
        <name>Zn(2+)</name>
        <dbReference type="ChEBI" id="CHEBI:29105"/>
    </ligand>
</feature>
<dbReference type="Pfam" id="PF00484">
    <property type="entry name" value="Pro_CA"/>
    <property type="match status" value="1"/>
</dbReference>
<keyword evidence="2" id="KW-0862">Zinc</keyword>
<keyword evidence="3" id="KW-0732">Signal</keyword>
<reference evidence="4 5" key="2">
    <citation type="submission" date="2019-09" db="EMBL/GenBank/DDBJ databases">
        <authorList>
            <person name="Jin C."/>
        </authorList>
    </citation>
    <scope>NUCLEOTIDE SEQUENCE [LARGE SCALE GENOMIC DNA]</scope>
    <source>
        <strain evidence="4 5">BN140078</strain>
    </source>
</reference>
<name>A0A5B2VUD7_9BACT</name>
<dbReference type="RefSeq" id="WP_149837538.1">
    <property type="nucleotide sequence ID" value="NZ_VUOC01000002.1"/>
</dbReference>
<feature type="signal peptide" evidence="3">
    <location>
        <begin position="1"/>
        <end position="22"/>
    </location>
</feature>
<comment type="cofactor">
    <cofactor evidence="2">
        <name>Zn(2+)</name>
        <dbReference type="ChEBI" id="CHEBI:29105"/>
    </cofactor>
    <text evidence="2">Binds 1 zinc ion per subunit.</text>
</comment>
<keyword evidence="5" id="KW-1185">Reference proteome</keyword>
<gene>
    <name evidence="4" type="ORF">F0L74_09040</name>
</gene>
<dbReference type="PANTHER" id="PTHR11002">
    <property type="entry name" value="CARBONIC ANHYDRASE"/>
    <property type="match status" value="1"/>
</dbReference>
<organism evidence="4 5">
    <name type="scientific">Chitinophaga agrisoli</name>
    <dbReference type="NCBI Taxonomy" id="2607653"/>
    <lineage>
        <taxon>Bacteria</taxon>
        <taxon>Pseudomonadati</taxon>
        <taxon>Bacteroidota</taxon>
        <taxon>Chitinophagia</taxon>
        <taxon>Chitinophagales</taxon>
        <taxon>Chitinophagaceae</taxon>
        <taxon>Chitinophaga</taxon>
    </lineage>
</organism>
<dbReference type="PROSITE" id="PS51257">
    <property type="entry name" value="PROKAR_LIPOPROTEIN"/>
    <property type="match status" value="1"/>
</dbReference>
<evidence type="ECO:0000313" key="5">
    <source>
        <dbReference type="Proteomes" id="UP000324611"/>
    </source>
</evidence>
<evidence type="ECO:0000256" key="1">
    <source>
        <dbReference type="ARBA" id="ARBA00006217"/>
    </source>
</evidence>
<dbReference type="GO" id="GO:0008270">
    <property type="term" value="F:zinc ion binding"/>
    <property type="evidence" value="ECO:0007669"/>
    <property type="project" value="InterPro"/>
</dbReference>
<dbReference type="InterPro" id="IPR001765">
    <property type="entry name" value="Carbonic_anhydrase"/>
</dbReference>
<keyword evidence="2" id="KW-0479">Metal-binding</keyword>
<dbReference type="InterPro" id="IPR036874">
    <property type="entry name" value="Carbonic_anhydrase_sf"/>
</dbReference>
<evidence type="ECO:0000256" key="2">
    <source>
        <dbReference type="PIRSR" id="PIRSR601765-1"/>
    </source>
</evidence>
<dbReference type="Proteomes" id="UP000324611">
    <property type="component" value="Unassembled WGS sequence"/>
</dbReference>
<comment type="similarity">
    <text evidence="1">Belongs to the beta-class carbonic anhydrase family.</text>
</comment>
<feature type="binding site" evidence="2">
    <location>
        <position position="164"/>
    </location>
    <ligand>
        <name>Zn(2+)</name>
        <dbReference type="ChEBI" id="CHEBI:29105"/>
    </ligand>
</feature>
<evidence type="ECO:0000313" key="4">
    <source>
        <dbReference type="EMBL" id="KAA2242665.1"/>
    </source>
</evidence>
<dbReference type="AlphaFoldDB" id="A0A5B2VUD7"/>
<dbReference type="Gene3D" id="3.40.1050.10">
    <property type="entry name" value="Carbonic anhydrase"/>
    <property type="match status" value="1"/>
</dbReference>
<feature type="chain" id="PRO_5022761447" evidence="3">
    <location>
        <begin position="23"/>
        <end position="256"/>
    </location>
</feature>
<feature type="binding site" evidence="2">
    <location>
        <position position="110"/>
    </location>
    <ligand>
        <name>Zn(2+)</name>
        <dbReference type="ChEBI" id="CHEBI:29105"/>
    </ligand>
</feature>
<proteinExistence type="inferred from homology"/>
<dbReference type="NCBIfam" id="NF011765">
    <property type="entry name" value="PRK15219.1"/>
    <property type="match status" value="1"/>
</dbReference>
<dbReference type="EMBL" id="VUOC01000002">
    <property type="protein sequence ID" value="KAA2242665.1"/>
    <property type="molecule type" value="Genomic_DNA"/>
</dbReference>
<dbReference type="SUPFAM" id="SSF53056">
    <property type="entry name" value="beta-carbonic anhydrase, cab"/>
    <property type="match status" value="1"/>
</dbReference>
<dbReference type="PANTHER" id="PTHR11002:SF79">
    <property type="entry name" value="CARBONIC ANHYDRASE 2"/>
    <property type="match status" value="1"/>
</dbReference>
<dbReference type="CDD" id="cd03378">
    <property type="entry name" value="beta_CA_cladeC"/>
    <property type="match status" value="1"/>
</dbReference>
<dbReference type="GO" id="GO:0004089">
    <property type="term" value="F:carbonate dehydratase activity"/>
    <property type="evidence" value="ECO:0007669"/>
    <property type="project" value="InterPro"/>
</dbReference>